<keyword evidence="4" id="KW-1185">Reference proteome</keyword>
<proteinExistence type="predicted"/>
<gene>
    <name evidence="3" type="ORF">DQ392_25900</name>
</gene>
<sequence>MALIIGLCAGCGFLASGIYDYTHAGRPEGLAANLSLAVGAALVPTTLALLVPLRARSRDRRRLIELYGVPSGRDRMGHGLRGRRWGWLGMSVLALTFAFVFLAAGLGQALSSDPYEEPDPTVYGAMLAWAVILTAAGCAGIAKSRRYRASTGVATGRYGPGTPDGTGRTTTPPSPRAALYARLGGQPAAPHRLSPRLDARVQRLSRPAALTLATSAALLGCALAGATTLVPRYVGGGRPLFWVLLLLTGVYLLALLLELTHYGPRRRYLLLVLLAGIALLPVAGVGYSTSVLLERGAWVHVEVTAEQHHAKGGPTCELRSLSPRVVPADTGLSIGCGGAEVGDTFRVYADPQGEAGPRRSSPGSLASFFVGWGAASTVLLGCAVGAALHGHRRRAELGLTTREGER</sequence>
<evidence type="ECO:0000313" key="4">
    <source>
        <dbReference type="Proteomes" id="UP000253507"/>
    </source>
</evidence>
<feature type="transmembrane region" description="Helical" evidence="2">
    <location>
        <begin position="365"/>
        <end position="388"/>
    </location>
</feature>
<keyword evidence="2" id="KW-0472">Membrane</keyword>
<accession>A0A367E9B0</accession>
<dbReference type="AlphaFoldDB" id="A0A367E9B0"/>
<dbReference type="Proteomes" id="UP000253507">
    <property type="component" value="Unassembled WGS sequence"/>
</dbReference>
<evidence type="ECO:0000313" key="3">
    <source>
        <dbReference type="EMBL" id="RCG14573.1"/>
    </source>
</evidence>
<organism evidence="3 4">
    <name type="scientific">Streptomyces reniochalinae</name>
    <dbReference type="NCBI Taxonomy" id="2250578"/>
    <lineage>
        <taxon>Bacteria</taxon>
        <taxon>Bacillati</taxon>
        <taxon>Actinomycetota</taxon>
        <taxon>Actinomycetes</taxon>
        <taxon>Kitasatosporales</taxon>
        <taxon>Streptomycetaceae</taxon>
        <taxon>Streptomyces</taxon>
    </lineage>
</organism>
<feature type="transmembrane region" description="Helical" evidence="2">
    <location>
        <begin position="240"/>
        <end position="257"/>
    </location>
</feature>
<keyword evidence="2" id="KW-1133">Transmembrane helix</keyword>
<protein>
    <submittedName>
        <fullName evidence="3">Uncharacterized protein</fullName>
    </submittedName>
</protein>
<dbReference type="EMBL" id="QOIM01000042">
    <property type="protein sequence ID" value="RCG14573.1"/>
    <property type="molecule type" value="Genomic_DNA"/>
</dbReference>
<feature type="transmembrane region" description="Helical" evidence="2">
    <location>
        <begin position="269"/>
        <end position="288"/>
    </location>
</feature>
<keyword evidence="2" id="KW-0812">Transmembrane</keyword>
<feature type="transmembrane region" description="Helical" evidence="2">
    <location>
        <begin position="85"/>
        <end position="110"/>
    </location>
</feature>
<feature type="transmembrane region" description="Helical" evidence="2">
    <location>
        <begin position="33"/>
        <end position="53"/>
    </location>
</feature>
<evidence type="ECO:0000256" key="1">
    <source>
        <dbReference type="SAM" id="MobiDB-lite"/>
    </source>
</evidence>
<name>A0A367E9B0_9ACTN</name>
<feature type="region of interest" description="Disordered" evidence="1">
    <location>
        <begin position="153"/>
        <end position="173"/>
    </location>
</feature>
<evidence type="ECO:0000256" key="2">
    <source>
        <dbReference type="SAM" id="Phobius"/>
    </source>
</evidence>
<comment type="caution">
    <text evidence="3">The sequence shown here is derived from an EMBL/GenBank/DDBJ whole genome shotgun (WGS) entry which is preliminary data.</text>
</comment>
<feature type="transmembrane region" description="Helical" evidence="2">
    <location>
        <begin position="209"/>
        <end position="234"/>
    </location>
</feature>
<feature type="transmembrane region" description="Helical" evidence="2">
    <location>
        <begin position="122"/>
        <end position="142"/>
    </location>
</feature>
<reference evidence="3 4" key="1">
    <citation type="submission" date="2018-06" db="EMBL/GenBank/DDBJ databases">
        <title>Streptomyces reniochalinae sp. nov. and Streptomyces diacarnus sp. nov. from marine sponges.</title>
        <authorList>
            <person name="Li L."/>
        </authorList>
    </citation>
    <scope>NUCLEOTIDE SEQUENCE [LARGE SCALE GENOMIC DNA]</scope>
    <source>
        <strain evidence="3 4">LHW50302</strain>
    </source>
</reference>